<keyword evidence="2" id="KW-1185">Reference proteome</keyword>
<organism evidence="1 2">
    <name type="scientific">Saprospira grandis (strain Lewin)</name>
    <dbReference type="NCBI Taxonomy" id="984262"/>
    <lineage>
        <taxon>Bacteria</taxon>
        <taxon>Pseudomonadati</taxon>
        <taxon>Bacteroidota</taxon>
        <taxon>Saprospiria</taxon>
        <taxon>Saprospirales</taxon>
        <taxon>Saprospiraceae</taxon>
        <taxon>Saprospira</taxon>
    </lineage>
</organism>
<name>H6L2D3_SAPGL</name>
<evidence type="ECO:0000313" key="1">
    <source>
        <dbReference type="EMBL" id="AFC23591.1"/>
    </source>
</evidence>
<gene>
    <name evidence="1" type="ordered locus">SGRA_0855</name>
</gene>
<protein>
    <submittedName>
        <fullName evidence="1">Uncharacterized protein</fullName>
    </submittedName>
</protein>
<reference evidence="1 2" key="1">
    <citation type="journal article" date="2012" name="Stand. Genomic Sci.">
        <title>Complete genome sequencing and analysis of Saprospira grandis str. Lewin, a predatory marine bacterium.</title>
        <authorList>
            <person name="Saw J.H."/>
            <person name="Yuryev A."/>
            <person name="Kanbe M."/>
            <person name="Hou S."/>
            <person name="Young A.G."/>
            <person name="Aizawa S."/>
            <person name="Alam M."/>
        </authorList>
    </citation>
    <scope>NUCLEOTIDE SEQUENCE [LARGE SCALE GENOMIC DNA]</scope>
    <source>
        <strain evidence="1 2">Lewin</strain>
    </source>
</reference>
<dbReference type="HOGENOM" id="CLU_3332864_0_0_10"/>
<dbReference type="EMBL" id="CP002831">
    <property type="protein sequence ID" value="AFC23591.1"/>
    <property type="molecule type" value="Genomic_DNA"/>
</dbReference>
<dbReference type="KEGG" id="sgn:SGRA_0855"/>
<accession>H6L2D3</accession>
<proteinExistence type="predicted"/>
<dbReference type="Proteomes" id="UP000007519">
    <property type="component" value="Chromosome"/>
</dbReference>
<dbReference type="STRING" id="984262.SGRA_0855"/>
<dbReference type="AlphaFoldDB" id="H6L2D3"/>
<evidence type="ECO:0000313" key="2">
    <source>
        <dbReference type="Proteomes" id="UP000007519"/>
    </source>
</evidence>
<sequence length="38" mass="4437">MNAYFFVKIKKKTAFCQKNCFIALLCGLKLGYFWPSDV</sequence>